<protein>
    <recommendedName>
        <fullName evidence="5">DUF3300 domain-containing protein</fullName>
    </recommendedName>
</protein>
<evidence type="ECO:0000313" key="3">
    <source>
        <dbReference type="EMBL" id="MFD2592000.1"/>
    </source>
</evidence>
<evidence type="ECO:0000256" key="1">
    <source>
        <dbReference type="SAM" id="MobiDB-lite"/>
    </source>
</evidence>
<dbReference type="EMBL" id="JBHULX010000028">
    <property type="protein sequence ID" value="MFD2592000.1"/>
    <property type="molecule type" value="Genomic_DNA"/>
</dbReference>
<feature type="region of interest" description="Disordered" evidence="1">
    <location>
        <begin position="248"/>
        <end position="286"/>
    </location>
</feature>
<dbReference type="Proteomes" id="UP001597459">
    <property type="component" value="Unassembled WGS sequence"/>
</dbReference>
<accession>A0ABW5N972</accession>
<comment type="caution">
    <text evidence="3">The sequence shown here is derived from an EMBL/GenBank/DDBJ whole genome shotgun (WGS) entry which is preliminary data.</text>
</comment>
<feature type="signal peptide" evidence="2">
    <location>
        <begin position="1"/>
        <end position="26"/>
    </location>
</feature>
<organism evidence="3 4">
    <name type="scientific">Aquimarina hainanensis</name>
    <dbReference type="NCBI Taxonomy" id="1578017"/>
    <lineage>
        <taxon>Bacteria</taxon>
        <taxon>Pseudomonadati</taxon>
        <taxon>Bacteroidota</taxon>
        <taxon>Flavobacteriia</taxon>
        <taxon>Flavobacteriales</taxon>
        <taxon>Flavobacteriaceae</taxon>
        <taxon>Aquimarina</taxon>
    </lineage>
</organism>
<evidence type="ECO:0000313" key="4">
    <source>
        <dbReference type="Proteomes" id="UP001597459"/>
    </source>
</evidence>
<dbReference type="RefSeq" id="WP_378255514.1">
    <property type="nucleotide sequence ID" value="NZ_JBHSJV010000001.1"/>
</dbReference>
<keyword evidence="2" id="KW-0732">Signal</keyword>
<gene>
    <name evidence="3" type="ORF">ACFSTE_14270</name>
</gene>
<keyword evidence="4" id="KW-1185">Reference proteome</keyword>
<feature type="chain" id="PRO_5046008747" description="DUF3300 domain-containing protein" evidence="2">
    <location>
        <begin position="27"/>
        <end position="286"/>
    </location>
</feature>
<evidence type="ECO:0000256" key="2">
    <source>
        <dbReference type="SAM" id="SignalP"/>
    </source>
</evidence>
<evidence type="ECO:0008006" key="5">
    <source>
        <dbReference type="Google" id="ProtNLM"/>
    </source>
</evidence>
<proteinExistence type="predicted"/>
<reference evidence="4" key="1">
    <citation type="journal article" date="2019" name="Int. J. Syst. Evol. Microbiol.">
        <title>The Global Catalogue of Microorganisms (GCM) 10K type strain sequencing project: providing services to taxonomists for standard genome sequencing and annotation.</title>
        <authorList>
            <consortium name="The Broad Institute Genomics Platform"/>
            <consortium name="The Broad Institute Genome Sequencing Center for Infectious Disease"/>
            <person name="Wu L."/>
            <person name="Ma J."/>
        </authorList>
    </citation>
    <scope>NUCLEOTIDE SEQUENCE [LARGE SCALE GENOMIC DNA]</scope>
    <source>
        <strain evidence="4">KCTC 42423</strain>
    </source>
</reference>
<name>A0ABW5N972_9FLAO</name>
<sequence>MKKSRRNKSIISLMVLGLMITHSICGQDITTVRATNGETGEHLNLEAVASVFGEARDLEDFEQRLNDPASGLSNLDLNDDQQVDYLRVVETVEKNTHLIAIQAVIGADLYQDVATVEVFKDKNNIEQVQLVGDVYLYGSAYIIEPVYVYRPPIFTVFWRPLYRPYRSVFYWGRYPKYFYPWRPVSIQSYRKNVYVSINRKHVYRRTTIRRSVAAPRMHITIRKTGGVTHYPSKSFRVKKQVVVVKKRSPKPVAVKKTKVVTVTKKKKVSKSNKPKKVVRKKIKKNS</sequence>